<dbReference type="SUPFAM" id="SSF46689">
    <property type="entry name" value="Homeodomain-like"/>
    <property type="match status" value="1"/>
</dbReference>
<comment type="caution">
    <text evidence="4">The sequence shown here is derived from an EMBL/GenBank/DDBJ whole genome shotgun (WGS) entry which is preliminary data.</text>
</comment>
<dbReference type="InterPro" id="IPR001647">
    <property type="entry name" value="HTH_TetR"/>
</dbReference>
<dbReference type="AlphaFoldDB" id="A0A2W5NCE8"/>
<dbReference type="Proteomes" id="UP000249082">
    <property type="component" value="Unassembled WGS sequence"/>
</dbReference>
<evidence type="ECO:0000313" key="5">
    <source>
        <dbReference type="Proteomes" id="UP000249082"/>
    </source>
</evidence>
<evidence type="ECO:0000259" key="3">
    <source>
        <dbReference type="PROSITE" id="PS50977"/>
    </source>
</evidence>
<keyword evidence="1 2" id="KW-0238">DNA-binding</keyword>
<dbReference type="InterPro" id="IPR050109">
    <property type="entry name" value="HTH-type_TetR-like_transc_reg"/>
</dbReference>
<dbReference type="Pfam" id="PF00440">
    <property type="entry name" value="TetR_N"/>
    <property type="match status" value="1"/>
</dbReference>
<dbReference type="EMBL" id="QFPX01000026">
    <property type="protein sequence ID" value="PZQ51172.1"/>
    <property type="molecule type" value="Genomic_DNA"/>
</dbReference>
<sequence>MGRKKSIDQDHILDAAEAVVAALGAARLTLEAVAKQAGISKGSVVYDYGSKQALLEAMVQRAVSRDNAFNEAAAEACDAAENRTLQGRIAAAAEPFPDAFRAVALNICAALAQDLALRSAIQDNQNAVIDRVRQEASGARGPMLAYLALEGMKLLESLDYHQWPEGERKALLADIRWLAAMP</sequence>
<dbReference type="PROSITE" id="PS50977">
    <property type="entry name" value="HTH_TETR_2"/>
    <property type="match status" value="1"/>
</dbReference>
<organism evidence="4 5">
    <name type="scientific">Novosphingobium pentaromativorans</name>
    <dbReference type="NCBI Taxonomy" id="205844"/>
    <lineage>
        <taxon>Bacteria</taxon>
        <taxon>Pseudomonadati</taxon>
        <taxon>Pseudomonadota</taxon>
        <taxon>Alphaproteobacteria</taxon>
        <taxon>Sphingomonadales</taxon>
        <taxon>Sphingomonadaceae</taxon>
        <taxon>Novosphingobium</taxon>
    </lineage>
</organism>
<dbReference type="PANTHER" id="PTHR30055:SF148">
    <property type="entry name" value="TETR-FAMILY TRANSCRIPTIONAL REGULATOR"/>
    <property type="match status" value="1"/>
</dbReference>
<dbReference type="PANTHER" id="PTHR30055">
    <property type="entry name" value="HTH-TYPE TRANSCRIPTIONAL REGULATOR RUTR"/>
    <property type="match status" value="1"/>
</dbReference>
<proteinExistence type="predicted"/>
<evidence type="ECO:0000313" key="4">
    <source>
        <dbReference type="EMBL" id="PZQ51172.1"/>
    </source>
</evidence>
<dbReference type="InterPro" id="IPR009057">
    <property type="entry name" value="Homeodomain-like_sf"/>
</dbReference>
<dbReference type="Pfam" id="PF17937">
    <property type="entry name" value="TetR_C_28"/>
    <property type="match status" value="1"/>
</dbReference>
<accession>A0A2W5NCE8</accession>
<reference evidence="4 5" key="1">
    <citation type="submission" date="2017-08" db="EMBL/GenBank/DDBJ databases">
        <title>Infants hospitalized years apart are colonized by the same room-sourced microbial strains.</title>
        <authorList>
            <person name="Brooks B."/>
            <person name="Olm M.R."/>
            <person name="Firek B.A."/>
            <person name="Baker R."/>
            <person name="Thomas B.C."/>
            <person name="Morowitz M.J."/>
            <person name="Banfield J.F."/>
        </authorList>
    </citation>
    <scope>NUCLEOTIDE SEQUENCE [LARGE SCALE GENOMIC DNA]</scope>
    <source>
        <strain evidence="4">S2_005_002_R2_33</strain>
    </source>
</reference>
<dbReference type="GO" id="GO:0000976">
    <property type="term" value="F:transcription cis-regulatory region binding"/>
    <property type="evidence" value="ECO:0007669"/>
    <property type="project" value="TreeGrafter"/>
</dbReference>
<dbReference type="InterPro" id="IPR041479">
    <property type="entry name" value="TetR_CgmR_C"/>
</dbReference>
<feature type="domain" description="HTH tetR-type" evidence="3">
    <location>
        <begin position="6"/>
        <end position="66"/>
    </location>
</feature>
<evidence type="ECO:0000256" key="1">
    <source>
        <dbReference type="ARBA" id="ARBA00023125"/>
    </source>
</evidence>
<gene>
    <name evidence="4" type="ORF">DI555_21220</name>
</gene>
<dbReference type="Gene3D" id="1.10.357.10">
    <property type="entry name" value="Tetracycline Repressor, domain 2"/>
    <property type="match status" value="1"/>
</dbReference>
<protein>
    <submittedName>
        <fullName evidence="4">TetR/AcrR family transcriptional regulator</fullName>
    </submittedName>
</protein>
<feature type="DNA-binding region" description="H-T-H motif" evidence="2">
    <location>
        <begin position="29"/>
        <end position="48"/>
    </location>
</feature>
<name>A0A2W5NCE8_9SPHN</name>
<dbReference type="PRINTS" id="PR00455">
    <property type="entry name" value="HTHTETR"/>
</dbReference>
<evidence type="ECO:0000256" key="2">
    <source>
        <dbReference type="PROSITE-ProRule" id="PRU00335"/>
    </source>
</evidence>
<dbReference type="GO" id="GO:0003700">
    <property type="term" value="F:DNA-binding transcription factor activity"/>
    <property type="evidence" value="ECO:0007669"/>
    <property type="project" value="TreeGrafter"/>
</dbReference>